<keyword evidence="2" id="KW-1185">Reference proteome</keyword>
<dbReference type="Proteomes" id="UP000318437">
    <property type="component" value="Unassembled WGS sequence"/>
</dbReference>
<organism evidence="1 2">
    <name type="scientific">Bythopirellula polymerisocia</name>
    <dbReference type="NCBI Taxonomy" id="2528003"/>
    <lineage>
        <taxon>Bacteria</taxon>
        <taxon>Pseudomonadati</taxon>
        <taxon>Planctomycetota</taxon>
        <taxon>Planctomycetia</taxon>
        <taxon>Pirellulales</taxon>
        <taxon>Lacipirellulaceae</taxon>
        <taxon>Bythopirellula</taxon>
    </lineage>
</organism>
<evidence type="ECO:0000313" key="1">
    <source>
        <dbReference type="EMBL" id="TWU25748.1"/>
    </source>
</evidence>
<dbReference type="AlphaFoldDB" id="A0A5C6CMU8"/>
<proteinExistence type="predicted"/>
<name>A0A5C6CMU8_9BACT</name>
<evidence type="ECO:0000313" key="2">
    <source>
        <dbReference type="Proteomes" id="UP000318437"/>
    </source>
</evidence>
<protein>
    <submittedName>
        <fullName evidence="1">Uncharacterized protein</fullName>
    </submittedName>
</protein>
<sequence>MTIVQCPMTNFRPNSGLTGDCSLEIGQSIDGFQALLGSPRRATEFR</sequence>
<gene>
    <name evidence="1" type="ORF">Pla144_29600</name>
</gene>
<comment type="caution">
    <text evidence="1">The sequence shown here is derived from an EMBL/GenBank/DDBJ whole genome shotgun (WGS) entry which is preliminary data.</text>
</comment>
<accession>A0A5C6CMU8</accession>
<reference evidence="1 2" key="1">
    <citation type="submission" date="2019-02" db="EMBL/GenBank/DDBJ databases">
        <title>Deep-cultivation of Planctomycetes and their phenomic and genomic characterization uncovers novel biology.</title>
        <authorList>
            <person name="Wiegand S."/>
            <person name="Jogler M."/>
            <person name="Boedeker C."/>
            <person name="Pinto D."/>
            <person name="Vollmers J."/>
            <person name="Rivas-Marin E."/>
            <person name="Kohn T."/>
            <person name="Peeters S.H."/>
            <person name="Heuer A."/>
            <person name="Rast P."/>
            <person name="Oberbeckmann S."/>
            <person name="Bunk B."/>
            <person name="Jeske O."/>
            <person name="Meyerdierks A."/>
            <person name="Storesund J.E."/>
            <person name="Kallscheuer N."/>
            <person name="Luecker S."/>
            <person name="Lage O.M."/>
            <person name="Pohl T."/>
            <person name="Merkel B.J."/>
            <person name="Hornburger P."/>
            <person name="Mueller R.-W."/>
            <person name="Bruemmer F."/>
            <person name="Labrenz M."/>
            <person name="Spormann A.M."/>
            <person name="Op Den Camp H."/>
            <person name="Overmann J."/>
            <person name="Amann R."/>
            <person name="Jetten M.S.M."/>
            <person name="Mascher T."/>
            <person name="Medema M.H."/>
            <person name="Devos D.P."/>
            <person name="Kaster A.-K."/>
            <person name="Ovreas L."/>
            <person name="Rohde M."/>
            <person name="Galperin M.Y."/>
            <person name="Jogler C."/>
        </authorList>
    </citation>
    <scope>NUCLEOTIDE SEQUENCE [LARGE SCALE GENOMIC DNA]</scope>
    <source>
        <strain evidence="1 2">Pla144</strain>
    </source>
</reference>
<dbReference type="EMBL" id="SJPS01000004">
    <property type="protein sequence ID" value="TWU25748.1"/>
    <property type="molecule type" value="Genomic_DNA"/>
</dbReference>